<feature type="compositionally biased region" description="Acidic residues" evidence="5">
    <location>
        <begin position="277"/>
        <end position="286"/>
    </location>
</feature>
<protein>
    <submittedName>
        <fullName evidence="9">Pleckstrin homology domain-containing family M member 2 isoform X1</fullName>
    </submittedName>
</protein>
<evidence type="ECO:0000256" key="5">
    <source>
        <dbReference type="SAM" id="MobiDB-lite"/>
    </source>
</evidence>
<dbReference type="SMART" id="SM00233">
    <property type="entry name" value="PH"/>
    <property type="match status" value="1"/>
</dbReference>
<keyword evidence="8" id="KW-1185">Reference proteome</keyword>
<organism evidence="8 9">
    <name type="scientific">Lingula anatina</name>
    <name type="common">Brachiopod</name>
    <name type="synonym">Lingula unguis</name>
    <dbReference type="NCBI Taxonomy" id="7574"/>
    <lineage>
        <taxon>Eukaryota</taxon>
        <taxon>Metazoa</taxon>
        <taxon>Spiralia</taxon>
        <taxon>Lophotrochozoa</taxon>
        <taxon>Brachiopoda</taxon>
        <taxon>Linguliformea</taxon>
        <taxon>Lingulata</taxon>
        <taxon>Lingulida</taxon>
        <taxon>Linguloidea</taxon>
        <taxon>Lingulidae</taxon>
        <taxon>Lingula</taxon>
    </lineage>
</organism>
<dbReference type="KEGG" id="lak:106174380"/>
<feature type="region of interest" description="Disordered" evidence="5">
    <location>
        <begin position="499"/>
        <end position="576"/>
    </location>
</feature>
<feature type="compositionally biased region" description="Basic and acidic residues" evidence="5">
    <location>
        <begin position="625"/>
        <end position="649"/>
    </location>
</feature>
<dbReference type="CDD" id="cd17680">
    <property type="entry name" value="RUN_PLEKHM2"/>
    <property type="match status" value="1"/>
</dbReference>
<dbReference type="PANTHER" id="PTHR46556:SF1">
    <property type="entry name" value="PLECKSTRIN HOMOLOGY DOMAIN-CONTAINING FAMILY M MEMBER 2"/>
    <property type="match status" value="1"/>
</dbReference>
<dbReference type="Pfam" id="PF02759">
    <property type="entry name" value="RUN"/>
    <property type="match status" value="1"/>
</dbReference>
<feature type="region of interest" description="Disordered" evidence="5">
    <location>
        <begin position="252"/>
        <end position="271"/>
    </location>
</feature>
<dbReference type="GeneID" id="106174380"/>
<name>A0A1S3JLU1_LINAN</name>
<feature type="compositionally biased region" description="Basic and acidic residues" evidence="5">
    <location>
        <begin position="513"/>
        <end position="538"/>
    </location>
</feature>
<feature type="domain" description="RUN" evidence="7">
    <location>
        <begin position="58"/>
        <end position="180"/>
    </location>
</feature>
<feature type="compositionally biased region" description="Basic residues" evidence="5">
    <location>
        <begin position="292"/>
        <end position="304"/>
    </location>
</feature>
<accession>A0A1S3JLU1</accession>
<dbReference type="SUPFAM" id="SSF50729">
    <property type="entry name" value="PH domain-like"/>
    <property type="match status" value="1"/>
</dbReference>
<dbReference type="Pfam" id="PF23142">
    <property type="entry name" value="PH_PLEKHM2"/>
    <property type="match status" value="1"/>
</dbReference>
<feature type="compositionally biased region" description="Polar residues" evidence="5">
    <location>
        <begin position="390"/>
        <end position="399"/>
    </location>
</feature>
<dbReference type="InterPro" id="IPR001849">
    <property type="entry name" value="PH_domain"/>
</dbReference>
<dbReference type="Gene3D" id="2.30.29.30">
    <property type="entry name" value="Pleckstrin-homology domain (PH domain)/Phosphotyrosine-binding domain (PTB)"/>
    <property type="match status" value="1"/>
</dbReference>
<dbReference type="SUPFAM" id="SSF140741">
    <property type="entry name" value="RUN domain-like"/>
    <property type="match status" value="1"/>
</dbReference>
<evidence type="ECO:0000256" key="4">
    <source>
        <dbReference type="ARBA" id="ARBA00023228"/>
    </source>
</evidence>
<feature type="domain" description="PH" evidence="6">
    <location>
        <begin position="881"/>
        <end position="983"/>
    </location>
</feature>
<dbReference type="STRING" id="7574.A0A1S3JLU1"/>
<dbReference type="AlphaFoldDB" id="A0A1S3JLU1"/>
<dbReference type="GO" id="GO:0005765">
    <property type="term" value="C:lysosomal membrane"/>
    <property type="evidence" value="ECO:0007669"/>
    <property type="project" value="UniProtKB-SubCell"/>
</dbReference>
<dbReference type="OrthoDB" id="9983817at2759"/>
<dbReference type="GO" id="GO:0019894">
    <property type="term" value="F:kinesin binding"/>
    <property type="evidence" value="ECO:0007669"/>
    <property type="project" value="TreeGrafter"/>
</dbReference>
<dbReference type="InParanoid" id="A0A1S3JLU1"/>
<keyword evidence="4" id="KW-0458">Lysosome</keyword>
<sequence length="1122" mass="125439">MAAPMGDSRKWRRNYLVGPRSQERLMLKDRILDGISKSIKKIQELHITRGPSSPLVLTNQDWELNKLCEHLDHALLHGLRSVTRGYWMVVREFTHRTSVKEIKTLTNVTTELGRGRSWLFMAMNDGLLESYLHCFESNVKMVKKHYVKEALVLDSERLDILVTLVSGLDFITFDLTYDMTYLDFSCHCPGVDSPDEDKEDRISICSMESNVSQMFDHNNDMAGRARTESMLPFPRSPGHDDLLPVRPRSISSLSSQMSMPQSSTGDFSRGSYIEDEDFGAEEEEGNIEVIHVKSKKKKKKKKGSSHGSSSSTPATPVTPVTPVDAPVFCPISHSNDKIPKPSLQEDSPSHPTQSGPKQVSPLTQLTAVTSPDDDTKGDNSVPQKSRKETTSIVRDSFINSDEPPDLDLIERAILNGPAIRTQPSDTSLHVSDNLQQSTSSTSFNIYDFKNRTSISSQGSSGGSSASVSGLLVGGKDEHALFPRRPSDYNKSDFEVITEEQDPGAAAGAAVEPPSEKHTEDEPKSGKKHEASDLEKADDSNLLSPTDILDGALQTGEKAKTRRENWGRAKTQRARSGAFNENENFDFKVNEKGADVTISLTNTVGQNVQLVGKDYENSKIPSSQLVKERRTSESIYSDKDKLSDSEDKTESMIGHSDGDLDLGLDLSRTEDQHQQETEDTESAEEYIDEEEERVIMRNSEGKSRQLDIRLDNNSKLFLMLEVFQTEDEQFLAMYPTTVGHTEGNTQKVFVMLTSNALYILTPGPGRGKYNKETVVRYQEIDYVDLSVNFQTVHIVCTNRRKQHWITTGDEELTKAMVKSLEEAVRNCEVDLLRLSVLTDATTQKIAMKKWLAQECGVASSEVELLCYSLVSWEDTQSKSRSGLAKEGTLLVKTPNNLYGHTWKAAFFVLKDGILLQFPNKNNTKEPERTIQLGGEDCCGCRRAHVSDRENCFEIILSDNSTIQMSASNESETFDWLQTLCKAVSEGMGKTMLLEGAPGGVGVLPCCAVLTPNKLFMCHEDLQTYFFRTIGSANVLDVTGITIDPTDERYCIVEFESQDRKVSSEQWILYFASTKEQRKFTEALSDAWKRHFQVSIPVNIFEDMTLQWKCKDTLANALAPLSIS</sequence>
<dbReference type="InterPro" id="IPR053015">
    <property type="entry name" value="PH_domain-containing_M2"/>
</dbReference>
<dbReference type="InterPro" id="IPR004012">
    <property type="entry name" value="Run_dom"/>
</dbReference>
<feature type="region of interest" description="Disordered" evidence="5">
    <location>
        <begin position="620"/>
        <end position="663"/>
    </location>
</feature>
<evidence type="ECO:0000256" key="2">
    <source>
        <dbReference type="ARBA" id="ARBA00004656"/>
    </source>
</evidence>
<gene>
    <name evidence="9" type="primary">LOC106174380</name>
</gene>
<dbReference type="Proteomes" id="UP000085678">
    <property type="component" value="Unplaced"/>
</dbReference>
<dbReference type="Gene3D" id="1.20.58.900">
    <property type="match status" value="1"/>
</dbReference>
<feature type="region of interest" description="Disordered" evidence="5">
    <location>
        <begin position="277"/>
        <end position="403"/>
    </location>
</feature>
<dbReference type="InterPro" id="IPR011993">
    <property type="entry name" value="PH-like_dom_sf"/>
</dbReference>
<dbReference type="PROSITE" id="PS50826">
    <property type="entry name" value="RUN"/>
    <property type="match status" value="1"/>
</dbReference>
<dbReference type="GO" id="GO:0007030">
    <property type="term" value="P:Golgi organization"/>
    <property type="evidence" value="ECO:0007669"/>
    <property type="project" value="TreeGrafter"/>
</dbReference>
<feature type="compositionally biased region" description="Low complexity" evidence="5">
    <location>
        <begin position="252"/>
        <end position="263"/>
    </location>
</feature>
<dbReference type="FunFam" id="1.20.58.900:FF:000004">
    <property type="entry name" value="pleckstrin homology domain-containing family M member 2 isoform X2"/>
    <property type="match status" value="1"/>
</dbReference>
<dbReference type="InterPro" id="IPR037213">
    <property type="entry name" value="Run_dom_sf"/>
</dbReference>
<dbReference type="GO" id="GO:0032880">
    <property type="term" value="P:regulation of protein localization"/>
    <property type="evidence" value="ECO:0007669"/>
    <property type="project" value="TreeGrafter"/>
</dbReference>
<evidence type="ECO:0000259" key="6">
    <source>
        <dbReference type="PROSITE" id="PS50003"/>
    </source>
</evidence>
<feature type="compositionally biased region" description="Basic and acidic residues" evidence="5">
    <location>
        <begin position="556"/>
        <end position="566"/>
    </location>
</feature>
<evidence type="ECO:0000256" key="3">
    <source>
        <dbReference type="ARBA" id="ARBA00022490"/>
    </source>
</evidence>
<evidence type="ECO:0000313" key="9">
    <source>
        <dbReference type="RefSeq" id="XP_013411380.1"/>
    </source>
</evidence>
<dbReference type="Pfam" id="PF00169">
    <property type="entry name" value="PH"/>
    <property type="match status" value="1"/>
</dbReference>
<evidence type="ECO:0000313" key="8">
    <source>
        <dbReference type="Proteomes" id="UP000085678"/>
    </source>
</evidence>
<keyword evidence="3" id="KW-0963">Cytoplasm</keyword>
<dbReference type="PANTHER" id="PTHR46556">
    <property type="entry name" value="PLECKSTRIN HOMOLOGY DOMAIN-CONTAINING FAMILY M MEMBER 2"/>
    <property type="match status" value="1"/>
</dbReference>
<feature type="compositionally biased region" description="Polar residues" evidence="5">
    <location>
        <begin position="344"/>
        <end position="369"/>
    </location>
</feature>
<dbReference type="GO" id="GO:0032418">
    <property type="term" value="P:lysosome localization"/>
    <property type="evidence" value="ECO:0007669"/>
    <property type="project" value="TreeGrafter"/>
</dbReference>
<reference evidence="9" key="1">
    <citation type="submission" date="2025-08" db="UniProtKB">
        <authorList>
            <consortium name="RefSeq"/>
        </authorList>
    </citation>
    <scope>IDENTIFICATION</scope>
    <source>
        <tissue evidence="9">Gonads</tissue>
    </source>
</reference>
<dbReference type="SMART" id="SM00593">
    <property type="entry name" value="RUN"/>
    <property type="match status" value="1"/>
</dbReference>
<evidence type="ECO:0000259" key="7">
    <source>
        <dbReference type="PROSITE" id="PS50826"/>
    </source>
</evidence>
<dbReference type="RefSeq" id="XP_013411380.1">
    <property type="nucleotide sequence ID" value="XM_013555926.2"/>
</dbReference>
<dbReference type="InterPro" id="IPR047327">
    <property type="entry name" value="RUN_PLEKHM2"/>
</dbReference>
<evidence type="ECO:0000256" key="1">
    <source>
        <dbReference type="ARBA" id="ARBA00004496"/>
    </source>
</evidence>
<dbReference type="GO" id="GO:0010008">
    <property type="term" value="C:endosome membrane"/>
    <property type="evidence" value="ECO:0007669"/>
    <property type="project" value="TreeGrafter"/>
</dbReference>
<feature type="compositionally biased region" description="Low complexity" evidence="5">
    <location>
        <begin position="305"/>
        <end position="327"/>
    </location>
</feature>
<dbReference type="PROSITE" id="PS50003">
    <property type="entry name" value="PH_DOMAIN"/>
    <property type="match status" value="1"/>
</dbReference>
<comment type="subcellular location">
    <subcellularLocation>
        <location evidence="1">Cytoplasm</location>
    </subcellularLocation>
    <subcellularLocation>
        <location evidence="2">Lysosome membrane</location>
    </subcellularLocation>
</comment>
<proteinExistence type="predicted"/>
<dbReference type="InterPro" id="IPR057288">
    <property type="entry name" value="PH_PLEKHM2"/>
</dbReference>